<feature type="region of interest" description="Disordered" evidence="1">
    <location>
        <begin position="60"/>
        <end position="135"/>
    </location>
</feature>
<reference evidence="2" key="1">
    <citation type="submission" date="2023-04" db="EMBL/GenBank/DDBJ databases">
        <authorList>
            <person name="Vijverberg K."/>
            <person name="Xiong W."/>
            <person name="Schranz E."/>
        </authorList>
    </citation>
    <scope>NUCLEOTIDE SEQUENCE</scope>
</reference>
<name>A0AA35ZVB0_LACSI</name>
<evidence type="ECO:0000313" key="2">
    <source>
        <dbReference type="EMBL" id="CAI9298891.1"/>
    </source>
</evidence>
<sequence length="135" mass="14925">MEELKKLNNDAYEWTKAIPPQHWSRSHFTATKTLEKIKVEGAEYRVAFCGNAKYHVTGGEGACPTKLLPPKHHVPIGRPKKKRRRSATEDDSARGTRTSRSSKCGNVRHNGRSYKGQVVGGSQVNGSNVKLNVGV</sequence>
<proteinExistence type="predicted"/>
<gene>
    <name evidence="2" type="ORF">LSALG_LOCUS37627</name>
</gene>
<accession>A0AA35ZVB0</accession>
<dbReference type="AlphaFoldDB" id="A0AA35ZVB0"/>
<feature type="compositionally biased region" description="Polar residues" evidence="1">
    <location>
        <begin position="95"/>
        <end position="104"/>
    </location>
</feature>
<dbReference type="EMBL" id="OX465084">
    <property type="protein sequence ID" value="CAI9298891.1"/>
    <property type="molecule type" value="Genomic_DNA"/>
</dbReference>
<evidence type="ECO:0000256" key="1">
    <source>
        <dbReference type="SAM" id="MobiDB-lite"/>
    </source>
</evidence>
<feature type="compositionally biased region" description="Low complexity" evidence="1">
    <location>
        <begin position="116"/>
        <end position="129"/>
    </location>
</feature>
<organism evidence="2 3">
    <name type="scientific">Lactuca saligna</name>
    <name type="common">Willowleaf lettuce</name>
    <dbReference type="NCBI Taxonomy" id="75948"/>
    <lineage>
        <taxon>Eukaryota</taxon>
        <taxon>Viridiplantae</taxon>
        <taxon>Streptophyta</taxon>
        <taxon>Embryophyta</taxon>
        <taxon>Tracheophyta</taxon>
        <taxon>Spermatophyta</taxon>
        <taxon>Magnoliopsida</taxon>
        <taxon>eudicotyledons</taxon>
        <taxon>Gunneridae</taxon>
        <taxon>Pentapetalae</taxon>
        <taxon>asterids</taxon>
        <taxon>campanulids</taxon>
        <taxon>Asterales</taxon>
        <taxon>Asteraceae</taxon>
        <taxon>Cichorioideae</taxon>
        <taxon>Cichorieae</taxon>
        <taxon>Lactucinae</taxon>
        <taxon>Lactuca</taxon>
    </lineage>
</organism>
<evidence type="ECO:0000313" key="3">
    <source>
        <dbReference type="Proteomes" id="UP001177003"/>
    </source>
</evidence>
<protein>
    <submittedName>
        <fullName evidence="2">Uncharacterized protein</fullName>
    </submittedName>
</protein>
<keyword evidence="3" id="KW-1185">Reference proteome</keyword>
<dbReference type="Proteomes" id="UP001177003">
    <property type="component" value="Chromosome 8"/>
</dbReference>
<feature type="compositionally biased region" description="Basic residues" evidence="1">
    <location>
        <begin position="69"/>
        <end position="85"/>
    </location>
</feature>